<dbReference type="AlphaFoldDB" id="A0A1M5YSV0"/>
<dbReference type="InterPro" id="IPR009665">
    <property type="entry name" value="YyaC"/>
</dbReference>
<dbReference type="OrthoDB" id="9815953at2"/>
<proteinExistence type="predicted"/>
<gene>
    <name evidence="1" type="ORF">SAMN02745180_02403</name>
</gene>
<dbReference type="SUPFAM" id="SSF53163">
    <property type="entry name" value="HybD-like"/>
    <property type="match status" value="1"/>
</dbReference>
<evidence type="ECO:0000313" key="2">
    <source>
        <dbReference type="Proteomes" id="UP000184389"/>
    </source>
</evidence>
<dbReference type="Pfam" id="PF06866">
    <property type="entry name" value="DUF1256"/>
    <property type="match status" value="1"/>
</dbReference>
<dbReference type="InterPro" id="IPR023430">
    <property type="entry name" value="Pept_HybD-like_dom_sf"/>
</dbReference>
<dbReference type="RefSeq" id="WP_072745035.1">
    <property type="nucleotide sequence ID" value="NZ_FQXR01000015.1"/>
</dbReference>
<keyword evidence="2" id="KW-1185">Reference proteome</keyword>
<dbReference type="NCBIfam" id="TIGR02841">
    <property type="entry name" value="spore_YyaC"/>
    <property type="match status" value="1"/>
</dbReference>
<reference evidence="1 2" key="1">
    <citation type="submission" date="2016-11" db="EMBL/GenBank/DDBJ databases">
        <authorList>
            <person name="Jaros S."/>
            <person name="Januszkiewicz K."/>
            <person name="Wedrychowicz H."/>
        </authorList>
    </citation>
    <scope>NUCLEOTIDE SEQUENCE [LARGE SCALE GENOMIC DNA]</scope>
    <source>
        <strain evidence="1 2">DSM 13106</strain>
    </source>
</reference>
<dbReference type="EMBL" id="FQXR01000015">
    <property type="protein sequence ID" value="SHI14904.1"/>
    <property type="molecule type" value="Genomic_DNA"/>
</dbReference>
<evidence type="ECO:0000313" key="1">
    <source>
        <dbReference type="EMBL" id="SHI14904.1"/>
    </source>
</evidence>
<protein>
    <submittedName>
        <fullName evidence="1">Putative sporulation protein YyaC</fullName>
    </submittedName>
</protein>
<accession>A0A1M5YSV0</accession>
<dbReference type="Proteomes" id="UP000184389">
    <property type="component" value="Unassembled WGS sequence"/>
</dbReference>
<organism evidence="1 2">
    <name type="scientific">Sporanaerobacter acetigenes DSM 13106</name>
    <dbReference type="NCBI Taxonomy" id="1123281"/>
    <lineage>
        <taxon>Bacteria</taxon>
        <taxon>Bacillati</taxon>
        <taxon>Bacillota</taxon>
        <taxon>Tissierellia</taxon>
        <taxon>Tissierellales</taxon>
        <taxon>Sporanaerobacteraceae</taxon>
        <taxon>Sporanaerobacter</taxon>
    </lineage>
</organism>
<name>A0A1M5YSV0_9FIRM</name>
<sequence length="199" mass="22402">MNLISNIDISSVDSYSPLAIYDFSNLIYRYFVKAEIENYENIIILCIGSDRSTGDSLGPLVGYKLEPILSTYDNIRVLGTLNKPVHAKNLEEKIDFIHTEYMEPFVLAIDASLGRFDKVGYLNIKNGPLKPGLGVNKKLPDIGHISITGVVNISGMMEYVVLQNTRLSLVMNMAEVISKSTHIALHRYTREEKEKKSKF</sequence>
<dbReference type="STRING" id="1123281.SAMN02745180_02403"/>